<proteinExistence type="predicted"/>
<keyword evidence="4" id="KW-1185">Reference proteome</keyword>
<feature type="compositionally biased region" description="Polar residues" evidence="1">
    <location>
        <begin position="251"/>
        <end position="260"/>
    </location>
</feature>
<evidence type="ECO:0000313" key="3">
    <source>
        <dbReference type="EMBL" id="GMM48844.1"/>
    </source>
</evidence>
<feature type="compositionally biased region" description="Basic residues" evidence="1">
    <location>
        <begin position="237"/>
        <end position="249"/>
    </location>
</feature>
<gene>
    <name evidence="3" type="ORF">DAPK24_054420</name>
</gene>
<dbReference type="Proteomes" id="UP001378960">
    <property type="component" value="Unassembled WGS sequence"/>
</dbReference>
<sequence>MTLEVDTYNMKSNMKTNKNGTITPLFVFQEAMYYAGKFGRTEEEGPWPDLLTRMYEADLWLSKIELIIETYGIIGSARLTFARMNLIGQPSRWLTHLKSESNPSDKPTWPEFVKLFRKEFCCHHELDQRLNHFAFLELKCTKDMRVAEFNEKFDMHLYLMGDNLPEKYLISNYILKLPFYIRKKVQFEKFSTLRSVMHAALLEESMKVFYGNQNDMNYLNNNDDDNFKTSRNYRRRNRRNRGGRARRYRPFNNNNNEFHG</sequence>
<name>A0AAV5RE29_PICKL</name>
<accession>A0AAV5RE29</accession>
<evidence type="ECO:0000259" key="2">
    <source>
        <dbReference type="Pfam" id="PF19259"/>
    </source>
</evidence>
<dbReference type="AlphaFoldDB" id="A0AAV5RE29"/>
<evidence type="ECO:0000313" key="4">
    <source>
        <dbReference type="Proteomes" id="UP001378960"/>
    </source>
</evidence>
<reference evidence="3 4" key="1">
    <citation type="journal article" date="2023" name="Elife">
        <title>Identification of key yeast species and microbe-microbe interactions impacting larval growth of Drosophila in the wild.</title>
        <authorList>
            <person name="Mure A."/>
            <person name="Sugiura Y."/>
            <person name="Maeda R."/>
            <person name="Honda K."/>
            <person name="Sakurai N."/>
            <person name="Takahashi Y."/>
            <person name="Watada M."/>
            <person name="Katoh T."/>
            <person name="Gotoh A."/>
            <person name="Gotoh Y."/>
            <person name="Taniguchi I."/>
            <person name="Nakamura K."/>
            <person name="Hayashi T."/>
            <person name="Katayama T."/>
            <person name="Uemura T."/>
            <person name="Hattori Y."/>
        </authorList>
    </citation>
    <scope>NUCLEOTIDE SEQUENCE [LARGE SCALE GENOMIC DNA]</scope>
    <source>
        <strain evidence="3 4">PK-24</strain>
    </source>
</reference>
<comment type="caution">
    <text evidence="3">The sequence shown here is derived from an EMBL/GenBank/DDBJ whole genome shotgun (WGS) entry which is preliminary data.</text>
</comment>
<dbReference type="InterPro" id="IPR045358">
    <property type="entry name" value="Ty3_capsid"/>
</dbReference>
<feature type="domain" description="Ty3 transposon capsid-like protein" evidence="2">
    <location>
        <begin position="60"/>
        <end position="225"/>
    </location>
</feature>
<evidence type="ECO:0000256" key="1">
    <source>
        <dbReference type="SAM" id="MobiDB-lite"/>
    </source>
</evidence>
<dbReference type="Pfam" id="PF19259">
    <property type="entry name" value="Ty3_capsid"/>
    <property type="match status" value="1"/>
</dbReference>
<dbReference type="EMBL" id="BTGB01000009">
    <property type="protein sequence ID" value="GMM48844.1"/>
    <property type="molecule type" value="Genomic_DNA"/>
</dbReference>
<organism evidence="3 4">
    <name type="scientific">Pichia kluyveri</name>
    <name type="common">Yeast</name>
    <dbReference type="NCBI Taxonomy" id="36015"/>
    <lineage>
        <taxon>Eukaryota</taxon>
        <taxon>Fungi</taxon>
        <taxon>Dikarya</taxon>
        <taxon>Ascomycota</taxon>
        <taxon>Saccharomycotina</taxon>
        <taxon>Pichiomycetes</taxon>
        <taxon>Pichiales</taxon>
        <taxon>Pichiaceae</taxon>
        <taxon>Pichia</taxon>
    </lineage>
</organism>
<feature type="region of interest" description="Disordered" evidence="1">
    <location>
        <begin position="237"/>
        <end position="260"/>
    </location>
</feature>
<protein>
    <recommendedName>
        <fullName evidence="2">Ty3 transposon capsid-like protein domain-containing protein</fullName>
    </recommendedName>
</protein>